<accession>E9DSP8</accession>
<keyword evidence="2" id="KW-1185">Reference proteome</keyword>
<evidence type="ECO:0000313" key="1">
    <source>
        <dbReference type="EMBL" id="EFY93408.1"/>
    </source>
</evidence>
<protein>
    <submittedName>
        <fullName evidence="1">Uncharacterized protein</fullName>
    </submittedName>
</protein>
<dbReference type="HOGENOM" id="CLU_1326659_0_0_1"/>
<reference evidence="1 2" key="1">
    <citation type="journal article" date="2011" name="PLoS Genet.">
        <title>Genome sequencing and comparative transcriptomics of the model entomopathogenic fungi Metarhizium anisopliae and M. acridum.</title>
        <authorList>
            <person name="Gao Q."/>
            <person name="Jin K."/>
            <person name="Ying S.H."/>
            <person name="Zhang Y."/>
            <person name="Xiao G."/>
            <person name="Shang Y."/>
            <person name="Duan Z."/>
            <person name="Hu X."/>
            <person name="Xie X.Q."/>
            <person name="Zhou G."/>
            <person name="Peng G."/>
            <person name="Luo Z."/>
            <person name="Huang W."/>
            <person name="Wang B."/>
            <person name="Fang W."/>
            <person name="Wang S."/>
            <person name="Zhong Y."/>
            <person name="Ma L.J."/>
            <person name="St Leger R.J."/>
            <person name="Zhao G.P."/>
            <person name="Pei Y."/>
            <person name="Feng M.G."/>
            <person name="Xia Y."/>
            <person name="Wang C."/>
        </authorList>
    </citation>
    <scope>NUCLEOTIDE SEQUENCE [LARGE SCALE GENOMIC DNA]</scope>
    <source>
        <strain evidence="1 2">CQMa 102</strain>
    </source>
</reference>
<dbReference type="EMBL" id="GL698471">
    <property type="protein sequence ID" value="EFY93408.1"/>
    <property type="molecule type" value="Genomic_DNA"/>
</dbReference>
<gene>
    <name evidence="1" type="ORF">MAC_00646</name>
</gene>
<name>E9DSP8_METAQ</name>
<organism evidence="2">
    <name type="scientific">Metarhizium acridum (strain CQMa 102)</name>
    <dbReference type="NCBI Taxonomy" id="655827"/>
    <lineage>
        <taxon>Eukaryota</taxon>
        <taxon>Fungi</taxon>
        <taxon>Dikarya</taxon>
        <taxon>Ascomycota</taxon>
        <taxon>Pezizomycotina</taxon>
        <taxon>Sordariomycetes</taxon>
        <taxon>Hypocreomycetidae</taxon>
        <taxon>Hypocreales</taxon>
        <taxon>Clavicipitaceae</taxon>
        <taxon>Metarhizium</taxon>
    </lineage>
</organism>
<sequence>MAILLNIRGYSRIIYADTRIRNQWLGELPRQLEWGYTVNRGDVEDDAEETEREIGDDCIDLLKGYNLPRCLLLYTKCLHPSSASKLPTAHLGLSSLGSQSPVSDESPSNKSPFALYLSVLSIFSNVKLLYNCPAAPGAYGAPYGASASPLALSWSLTWEPSSLKNAGNASRENAKVDAADVWDTLGDDVTTLNGDLVGCVGWYEVLH</sequence>
<evidence type="ECO:0000313" key="2">
    <source>
        <dbReference type="Proteomes" id="UP000002499"/>
    </source>
</evidence>
<proteinExistence type="predicted"/>
<dbReference type="AlphaFoldDB" id="E9DSP8"/>
<dbReference type="InParanoid" id="E9DSP8"/>
<dbReference type="Proteomes" id="UP000002499">
    <property type="component" value="Unassembled WGS sequence"/>
</dbReference>